<evidence type="ECO:0000313" key="2">
    <source>
        <dbReference type="EMBL" id="KAK7053602.1"/>
    </source>
</evidence>
<keyword evidence="1" id="KW-1133">Transmembrane helix</keyword>
<dbReference type="AlphaFoldDB" id="A0AAW0DSI0"/>
<reference evidence="2 3" key="1">
    <citation type="journal article" date="2024" name="J Genomics">
        <title>Draft genome sequencing and assembly of Favolaschia claudopus CIRM-BRFM 2984 isolated from oak limbs.</title>
        <authorList>
            <person name="Navarro D."/>
            <person name="Drula E."/>
            <person name="Chaduli D."/>
            <person name="Cazenave R."/>
            <person name="Ahrendt S."/>
            <person name="Wang J."/>
            <person name="Lipzen A."/>
            <person name="Daum C."/>
            <person name="Barry K."/>
            <person name="Grigoriev I.V."/>
            <person name="Favel A."/>
            <person name="Rosso M.N."/>
            <person name="Martin F."/>
        </authorList>
    </citation>
    <scope>NUCLEOTIDE SEQUENCE [LARGE SCALE GENOMIC DNA]</scope>
    <source>
        <strain evidence="2 3">CIRM-BRFM 2984</strain>
    </source>
</reference>
<sequence length="321" mass="35716">MDAAIEPKLPQELERLIFEAAARLSPVHAPSLMLVAWRVKFWVEPFLYRVIYHTSRDQPERHGFPIIPLQVLTKLFVDIDPGCKPSNEHRAICEKVQYVYIDDADCDTVPPSLLERIAFSCPNIADIFFQSPSFSEIGSTTSLSLTALSSLRNLTHLTANTSAHIFLHAPADFTHPLFRNITHLSLNDFPALQNATQAYSSLSSIPNLTHIAFKSFILVFAIFPSLAVAPTQIVCFVVFVPASFAATGRLSAPFDDDRLVAIVEDGLALGRDWCYSVCGTKRGGYWADAEAFIARRRNGKIPNSRWVISKLDRARLGSESP</sequence>
<keyword evidence="1" id="KW-0812">Transmembrane</keyword>
<keyword evidence="3" id="KW-1185">Reference proteome</keyword>
<dbReference type="Proteomes" id="UP001362999">
    <property type="component" value="Unassembled WGS sequence"/>
</dbReference>
<feature type="transmembrane region" description="Helical" evidence="1">
    <location>
        <begin position="216"/>
        <end position="240"/>
    </location>
</feature>
<comment type="caution">
    <text evidence="2">The sequence shown here is derived from an EMBL/GenBank/DDBJ whole genome shotgun (WGS) entry which is preliminary data.</text>
</comment>
<evidence type="ECO:0000313" key="3">
    <source>
        <dbReference type="Proteomes" id="UP001362999"/>
    </source>
</evidence>
<organism evidence="2 3">
    <name type="scientific">Favolaschia claudopus</name>
    <dbReference type="NCBI Taxonomy" id="2862362"/>
    <lineage>
        <taxon>Eukaryota</taxon>
        <taxon>Fungi</taxon>
        <taxon>Dikarya</taxon>
        <taxon>Basidiomycota</taxon>
        <taxon>Agaricomycotina</taxon>
        <taxon>Agaricomycetes</taxon>
        <taxon>Agaricomycetidae</taxon>
        <taxon>Agaricales</taxon>
        <taxon>Marasmiineae</taxon>
        <taxon>Mycenaceae</taxon>
        <taxon>Favolaschia</taxon>
    </lineage>
</organism>
<keyword evidence="1" id="KW-0472">Membrane</keyword>
<evidence type="ECO:0008006" key="4">
    <source>
        <dbReference type="Google" id="ProtNLM"/>
    </source>
</evidence>
<name>A0AAW0DSI0_9AGAR</name>
<evidence type="ECO:0000256" key="1">
    <source>
        <dbReference type="SAM" id="Phobius"/>
    </source>
</evidence>
<protein>
    <recommendedName>
        <fullName evidence="4">F-box domain-containing protein</fullName>
    </recommendedName>
</protein>
<accession>A0AAW0DSI0</accession>
<gene>
    <name evidence="2" type="ORF">R3P38DRAFT_2851179</name>
</gene>
<dbReference type="EMBL" id="JAWWNJ010000006">
    <property type="protein sequence ID" value="KAK7053602.1"/>
    <property type="molecule type" value="Genomic_DNA"/>
</dbReference>
<proteinExistence type="predicted"/>